<dbReference type="EMBL" id="BASG01000049">
    <property type="protein sequence ID" value="GAD15045.1"/>
    <property type="molecule type" value="Genomic_DNA"/>
</dbReference>
<sequence length="421" mass="49329">MEGQPLPIELPDITAICPDPAVEHVFSSIHQRWEQLVKTSSPYSKGELFSLPFPYVVPGGVYQQLFYWDSYFIILGLNISRLHELARNIVNNFFYELKTFGIIPNSSELAHLSRSQPPLLTSMIEEVWRGDKEWLRSAYEWAKIEYKEVWMDETTHYHPQIGLNKYYDRLESMLRVKGEAYLHFDEMYIPPAFWHERVEAESGWDYTGRFHRQCGYFIPVDLNALLYKYETDLAAFARLLALNGEAEQWEQAAKRRKDLMNQYLWNESFGMYFDFHFLNGRQHCYYSLAAFYPLWARAASKQQAAKVVRHLPLFLQPGGLAASNVQTGFQWDFPNGWAPLHWIVIKGLQNYGYDLEAQEIARRWIRLCTKVYLETGNMYEKYNVVDMSIRTIGRYPSQKGFGWTNAVYQKIAVDLLGCTVC</sequence>
<dbReference type="Gene3D" id="1.50.10.10">
    <property type="match status" value="1"/>
</dbReference>
<dbReference type="InterPro" id="IPR001661">
    <property type="entry name" value="Glyco_hydro_37"/>
</dbReference>
<evidence type="ECO:0000256" key="2">
    <source>
        <dbReference type="ARBA" id="ARBA00023295"/>
    </source>
</evidence>
<gene>
    <name evidence="3" type="ORF">GBL_3262</name>
</gene>
<keyword evidence="1" id="KW-0378">Hydrolase</keyword>
<dbReference type="AlphaFoldDB" id="U2X7U8"/>
<reference evidence="4" key="1">
    <citation type="journal article" date="2013" name="Genome">
        <title>Draft Genome Sequence of Geobacillus kaustophilus GBlys, a Lysogenic Strain with Bacteriophage phiOH2.</title>
        <authorList>
            <person name="Doi K."/>
            <person name="Mori K."/>
            <person name="Martono H."/>
            <person name="Nagayoshi Y."/>
            <person name="Fujino Y."/>
            <person name="Tashiro K."/>
            <person name="Kuhara S."/>
            <person name="Ohshima T."/>
        </authorList>
    </citation>
    <scope>NUCLEOTIDE SEQUENCE [LARGE SCALE GENOMIC DNA]</scope>
    <source>
        <strain evidence="4">GBlys</strain>
    </source>
</reference>
<dbReference type="InterPro" id="IPR012341">
    <property type="entry name" value="6hp_glycosidase-like_sf"/>
</dbReference>
<dbReference type="PRINTS" id="PR00744">
    <property type="entry name" value="GLHYDRLASE37"/>
</dbReference>
<dbReference type="GO" id="GO:0004555">
    <property type="term" value="F:alpha,alpha-trehalase activity"/>
    <property type="evidence" value="ECO:0007669"/>
    <property type="project" value="InterPro"/>
</dbReference>
<dbReference type="PROSITE" id="PS00928">
    <property type="entry name" value="TREHALASE_2"/>
    <property type="match status" value="1"/>
</dbReference>
<protein>
    <submittedName>
        <fullName evidence="3">Cytoplasmic trehalase</fullName>
    </submittedName>
</protein>
<evidence type="ECO:0000256" key="1">
    <source>
        <dbReference type="ARBA" id="ARBA00022801"/>
    </source>
</evidence>
<dbReference type="PANTHER" id="PTHR23403">
    <property type="entry name" value="TREHALASE"/>
    <property type="match status" value="1"/>
</dbReference>
<dbReference type="InterPro" id="IPR018232">
    <property type="entry name" value="Glyco_hydro_37_CS"/>
</dbReference>
<organism evidence="3 4">
    <name type="scientific">Geobacillus kaustophilus GBlys</name>
    <dbReference type="NCBI Taxonomy" id="1337888"/>
    <lineage>
        <taxon>Bacteria</taxon>
        <taxon>Bacillati</taxon>
        <taxon>Bacillota</taxon>
        <taxon>Bacilli</taxon>
        <taxon>Bacillales</taxon>
        <taxon>Anoxybacillaceae</taxon>
        <taxon>Geobacillus</taxon>
        <taxon>Geobacillus thermoleovorans group</taxon>
    </lineage>
</organism>
<evidence type="ECO:0000313" key="3">
    <source>
        <dbReference type="EMBL" id="GAD15045.1"/>
    </source>
</evidence>
<evidence type="ECO:0000313" key="4">
    <source>
        <dbReference type="Proteomes" id="UP000016424"/>
    </source>
</evidence>
<accession>U2X7U8</accession>
<proteinExistence type="predicted"/>
<dbReference type="PANTHER" id="PTHR23403:SF6">
    <property type="entry name" value="CYTOSOLIC NEUTRAL TREHALASE-RELATED"/>
    <property type="match status" value="1"/>
</dbReference>
<name>U2X7U8_GEOKU</name>
<dbReference type="Proteomes" id="UP000016424">
    <property type="component" value="Unassembled WGS sequence"/>
</dbReference>
<dbReference type="GO" id="GO:0005993">
    <property type="term" value="P:trehalose catabolic process"/>
    <property type="evidence" value="ECO:0007669"/>
    <property type="project" value="TreeGrafter"/>
</dbReference>
<keyword evidence="2" id="KW-0326">Glycosidase</keyword>
<dbReference type="Pfam" id="PF01204">
    <property type="entry name" value="Trehalase"/>
    <property type="match status" value="1"/>
</dbReference>
<dbReference type="SUPFAM" id="SSF48208">
    <property type="entry name" value="Six-hairpin glycosidases"/>
    <property type="match status" value="1"/>
</dbReference>
<dbReference type="InterPro" id="IPR008928">
    <property type="entry name" value="6-hairpin_glycosidase_sf"/>
</dbReference>
<comment type="caution">
    <text evidence="3">The sequence shown here is derived from an EMBL/GenBank/DDBJ whole genome shotgun (WGS) entry which is preliminary data.</text>
</comment>